<keyword evidence="3" id="KW-1185">Reference proteome</keyword>
<dbReference type="OrthoDB" id="32458at2"/>
<evidence type="ECO:0000256" key="1">
    <source>
        <dbReference type="SAM" id="MobiDB-lite"/>
    </source>
</evidence>
<organism evidence="2 3">
    <name type="scientific">Microbacterium lemovicicum</name>
    <dbReference type="NCBI Taxonomy" id="1072463"/>
    <lineage>
        <taxon>Bacteria</taxon>
        <taxon>Bacillati</taxon>
        <taxon>Actinomycetota</taxon>
        <taxon>Actinomycetes</taxon>
        <taxon>Micrococcales</taxon>
        <taxon>Microbacteriaceae</taxon>
        <taxon>Microbacterium</taxon>
    </lineage>
</organism>
<evidence type="ECO:0000313" key="3">
    <source>
        <dbReference type="Proteomes" id="UP000276888"/>
    </source>
</evidence>
<reference evidence="2 3" key="1">
    <citation type="submission" date="2018-08" db="EMBL/GenBank/DDBJ databases">
        <title>Microbacterium lemovicicum sp. nov., a bacterium isolated from a natural uranium-rich soil.</title>
        <authorList>
            <person name="ORTET P."/>
        </authorList>
    </citation>
    <scope>NUCLEOTIDE SEQUENCE [LARGE SCALE GENOMIC DNA]</scope>
    <source>
        <strain evidence="2 3">Viu22</strain>
    </source>
</reference>
<dbReference type="SUPFAM" id="SSF159888">
    <property type="entry name" value="YdhG-like"/>
    <property type="match status" value="1"/>
</dbReference>
<accession>A0A3Q9J3L4</accession>
<feature type="compositionally biased region" description="Basic and acidic residues" evidence="1">
    <location>
        <begin position="12"/>
        <end position="36"/>
    </location>
</feature>
<gene>
    <name evidence="2" type="ORF">CVS47_03265</name>
</gene>
<evidence type="ECO:0008006" key="4">
    <source>
        <dbReference type="Google" id="ProtNLM"/>
    </source>
</evidence>
<dbReference type="EMBL" id="CP031423">
    <property type="protein sequence ID" value="AZS38606.1"/>
    <property type="molecule type" value="Genomic_DNA"/>
</dbReference>
<protein>
    <recommendedName>
        <fullName evidence="4">YdhG-like domain-containing protein</fullName>
    </recommendedName>
</protein>
<sequence length="146" mass="15692">MAAKGASDGLSQDERDAVKQRAKELREQEKAGKNREAGLASVRKAIDELEADDKVLAEGLHAVVTDAAPALVPKTYYGMPGYADANGKVVVFFQSSAKFKTRYSTIGFQDSAALDDGDLWPIGFAVRAWTPAVEEKITELITTAVS</sequence>
<proteinExistence type="predicted"/>
<feature type="region of interest" description="Disordered" evidence="1">
    <location>
        <begin position="1"/>
        <end position="37"/>
    </location>
</feature>
<dbReference type="Proteomes" id="UP000276888">
    <property type="component" value="Chromosome"/>
</dbReference>
<name>A0A3Q9J3L4_9MICO</name>
<dbReference type="KEGG" id="mlv:CVS47_03265"/>
<dbReference type="AlphaFoldDB" id="A0A3Q9J3L4"/>
<evidence type="ECO:0000313" key="2">
    <source>
        <dbReference type="EMBL" id="AZS38606.1"/>
    </source>
</evidence>